<evidence type="ECO:0000256" key="7">
    <source>
        <dbReference type="ARBA" id="ARBA00022692"/>
    </source>
</evidence>
<feature type="domain" description="Histidine kinase" evidence="14">
    <location>
        <begin position="682"/>
        <end position="905"/>
    </location>
</feature>
<dbReference type="InterPro" id="IPR013656">
    <property type="entry name" value="PAS_4"/>
</dbReference>
<dbReference type="CDD" id="cd00082">
    <property type="entry name" value="HisKA"/>
    <property type="match status" value="1"/>
</dbReference>
<dbReference type="eggNOG" id="COG4191">
    <property type="taxonomic scope" value="Bacteria"/>
</dbReference>
<dbReference type="InterPro" id="IPR003661">
    <property type="entry name" value="HisK_dim/P_dom"/>
</dbReference>
<dbReference type="Gene3D" id="1.10.287.130">
    <property type="match status" value="1"/>
</dbReference>
<dbReference type="InterPro" id="IPR011006">
    <property type="entry name" value="CheY-like_superfamily"/>
</dbReference>
<dbReference type="GO" id="GO:0005886">
    <property type="term" value="C:plasma membrane"/>
    <property type="evidence" value="ECO:0007669"/>
    <property type="project" value="UniProtKB-SubCell"/>
</dbReference>
<dbReference type="Gene3D" id="6.10.340.10">
    <property type="match status" value="1"/>
</dbReference>
<dbReference type="PROSITE" id="PS50113">
    <property type="entry name" value="PAC"/>
    <property type="match status" value="2"/>
</dbReference>
<evidence type="ECO:0000313" key="19">
    <source>
        <dbReference type="EMBL" id="ADU41774.1"/>
    </source>
</evidence>
<evidence type="ECO:0000256" key="3">
    <source>
        <dbReference type="ARBA" id="ARBA00012438"/>
    </source>
</evidence>
<dbReference type="PROSITE" id="PS50109">
    <property type="entry name" value="HIS_KIN"/>
    <property type="match status" value="1"/>
</dbReference>
<feature type="domain" description="HAMP" evidence="18">
    <location>
        <begin position="343"/>
        <end position="395"/>
    </location>
</feature>
<evidence type="ECO:0000259" key="17">
    <source>
        <dbReference type="PROSITE" id="PS50113"/>
    </source>
</evidence>
<dbReference type="InterPro" id="IPR029151">
    <property type="entry name" value="Sensor-like_sf"/>
</dbReference>
<evidence type="ECO:0000256" key="13">
    <source>
        <dbReference type="PROSITE-ProRule" id="PRU00169"/>
    </source>
</evidence>
<dbReference type="AlphaFoldDB" id="E6VG50"/>
<dbReference type="Gene3D" id="3.30.565.10">
    <property type="entry name" value="Histidine kinase-like ATPase, C-terminal domain"/>
    <property type="match status" value="1"/>
</dbReference>
<gene>
    <name evidence="19" type="ordered locus">Rpdx1_0130</name>
</gene>
<dbReference type="InterPro" id="IPR036097">
    <property type="entry name" value="HisK_dim/P_sf"/>
</dbReference>
<comment type="catalytic activity">
    <reaction evidence="1">
        <text>ATP + protein L-histidine = ADP + protein N-phospho-L-histidine.</text>
        <dbReference type="EC" id="2.7.13.3"/>
    </reaction>
</comment>
<dbReference type="InterPro" id="IPR003660">
    <property type="entry name" value="HAMP_dom"/>
</dbReference>
<keyword evidence="11" id="KW-0472">Membrane</keyword>
<dbReference type="SMART" id="SM00388">
    <property type="entry name" value="HisKA"/>
    <property type="match status" value="1"/>
</dbReference>
<evidence type="ECO:0000256" key="12">
    <source>
        <dbReference type="ARBA" id="ARBA00023012"/>
    </source>
</evidence>
<dbReference type="InterPro" id="IPR048760">
    <property type="entry name" value="VP0354-like_sensor_dom"/>
</dbReference>
<dbReference type="Gene3D" id="3.30.450.20">
    <property type="entry name" value="PAS domain"/>
    <property type="match status" value="3"/>
</dbReference>
<dbReference type="SMART" id="SM00091">
    <property type="entry name" value="PAS"/>
    <property type="match status" value="2"/>
</dbReference>
<keyword evidence="10" id="KW-0067">ATP-binding</keyword>
<keyword evidence="8" id="KW-0547">Nucleotide-binding</keyword>
<accession>E6VG50</accession>
<keyword evidence="9 19" id="KW-0418">Kinase</keyword>
<dbReference type="InterPro" id="IPR013767">
    <property type="entry name" value="PAS_fold"/>
</dbReference>
<feature type="domain" description="PAC" evidence="17">
    <location>
        <begin position="619"/>
        <end position="669"/>
    </location>
</feature>
<organism evidence="19 20">
    <name type="scientific">Rhodopseudomonas palustris (strain DX-1)</name>
    <dbReference type="NCBI Taxonomy" id="652103"/>
    <lineage>
        <taxon>Bacteria</taxon>
        <taxon>Pseudomonadati</taxon>
        <taxon>Pseudomonadota</taxon>
        <taxon>Alphaproteobacteria</taxon>
        <taxon>Hyphomicrobiales</taxon>
        <taxon>Nitrobacteraceae</taxon>
        <taxon>Rhodopseudomonas</taxon>
    </lineage>
</organism>
<feature type="domain" description="PAC" evidence="17">
    <location>
        <begin position="484"/>
        <end position="537"/>
    </location>
</feature>
<evidence type="ECO:0000256" key="11">
    <source>
        <dbReference type="ARBA" id="ARBA00022989"/>
    </source>
</evidence>
<reference evidence="19" key="1">
    <citation type="submission" date="2010-12" db="EMBL/GenBank/DDBJ databases">
        <title>Complete sequence of Rhodopseudomonas palustris DX-1.</title>
        <authorList>
            <consortium name="US DOE Joint Genome Institute"/>
            <person name="Lucas S."/>
            <person name="Copeland A."/>
            <person name="Lapidus A."/>
            <person name="Cheng J.-F."/>
            <person name="Goodwin L."/>
            <person name="Pitluck S."/>
            <person name="Misra M."/>
            <person name="Chertkov O."/>
            <person name="Detter J.C."/>
            <person name="Han C."/>
            <person name="Tapia R."/>
            <person name="Land M."/>
            <person name="Hauser L."/>
            <person name="Kyrpides N."/>
            <person name="Ivanova N."/>
            <person name="Ovchinnikova G."/>
            <person name="Logan B."/>
            <person name="Oda Y."/>
            <person name="Harwood C."/>
            <person name="Woyke T."/>
        </authorList>
    </citation>
    <scope>NUCLEOTIDE SEQUENCE [LARGE SCALE GENOMIC DNA]</scope>
    <source>
        <strain evidence="19">DX-1</strain>
    </source>
</reference>
<dbReference type="SMART" id="SM00387">
    <property type="entry name" value="HATPase_c"/>
    <property type="match status" value="1"/>
</dbReference>
<dbReference type="InterPro" id="IPR004358">
    <property type="entry name" value="Sig_transdc_His_kin-like_C"/>
</dbReference>
<dbReference type="Pfam" id="PF02518">
    <property type="entry name" value="HATPase_c"/>
    <property type="match status" value="1"/>
</dbReference>
<dbReference type="PROSITE" id="PS50885">
    <property type="entry name" value="HAMP"/>
    <property type="match status" value="1"/>
</dbReference>
<dbReference type="CDD" id="cd16919">
    <property type="entry name" value="HATPase_CckA-like"/>
    <property type="match status" value="1"/>
</dbReference>
<dbReference type="Pfam" id="PF00672">
    <property type="entry name" value="HAMP"/>
    <property type="match status" value="1"/>
</dbReference>
<evidence type="ECO:0000313" key="20">
    <source>
        <dbReference type="Proteomes" id="UP000001402"/>
    </source>
</evidence>
<feature type="domain" description="PAS" evidence="16">
    <location>
        <begin position="407"/>
        <end position="443"/>
    </location>
</feature>
<evidence type="ECO:0000256" key="10">
    <source>
        <dbReference type="ARBA" id="ARBA00022840"/>
    </source>
</evidence>
<evidence type="ECO:0000256" key="1">
    <source>
        <dbReference type="ARBA" id="ARBA00000085"/>
    </source>
</evidence>
<evidence type="ECO:0000259" key="14">
    <source>
        <dbReference type="PROSITE" id="PS50109"/>
    </source>
</evidence>
<keyword evidence="12" id="KW-0902">Two-component regulatory system</keyword>
<dbReference type="SMART" id="SM00304">
    <property type="entry name" value="HAMP"/>
    <property type="match status" value="1"/>
</dbReference>
<dbReference type="InterPro" id="IPR000700">
    <property type="entry name" value="PAS-assoc_C"/>
</dbReference>
<dbReference type="SUPFAM" id="SSF103190">
    <property type="entry name" value="Sensory domain-like"/>
    <property type="match status" value="2"/>
</dbReference>
<evidence type="ECO:0000256" key="4">
    <source>
        <dbReference type="ARBA" id="ARBA00022475"/>
    </source>
</evidence>
<dbReference type="BioCyc" id="RPAL652103:RPDX1_RS00645-MONOMER"/>
<dbReference type="PANTHER" id="PTHR43065">
    <property type="entry name" value="SENSOR HISTIDINE KINASE"/>
    <property type="match status" value="1"/>
</dbReference>
<dbReference type="HOGENOM" id="CLU_000445_114_12_5"/>
<name>E6VG50_RHOPX</name>
<dbReference type="OrthoDB" id="9796100at2"/>
<keyword evidence="6" id="KW-0808">Transferase</keyword>
<dbReference type="CDD" id="cd06225">
    <property type="entry name" value="HAMP"/>
    <property type="match status" value="1"/>
</dbReference>
<dbReference type="PRINTS" id="PR00344">
    <property type="entry name" value="BCTRLSENSOR"/>
</dbReference>
<dbReference type="SMART" id="SM00448">
    <property type="entry name" value="REC"/>
    <property type="match status" value="1"/>
</dbReference>
<feature type="modified residue" description="4-aspartylphosphate" evidence="13">
    <location>
        <position position="976"/>
    </location>
</feature>
<evidence type="ECO:0000256" key="8">
    <source>
        <dbReference type="ARBA" id="ARBA00022741"/>
    </source>
</evidence>
<dbReference type="EC" id="2.7.13.3" evidence="3"/>
<dbReference type="Pfam" id="PF21623">
    <property type="entry name" value="HK_sensor_dom_bact"/>
    <property type="match status" value="1"/>
</dbReference>
<feature type="domain" description="PAS" evidence="16">
    <location>
        <begin position="538"/>
        <end position="609"/>
    </location>
</feature>
<dbReference type="eggNOG" id="COG5002">
    <property type="taxonomic scope" value="Bacteria"/>
</dbReference>
<dbReference type="SUPFAM" id="SSF47384">
    <property type="entry name" value="Homodimeric domain of signal transducing histidine kinase"/>
    <property type="match status" value="1"/>
</dbReference>
<keyword evidence="4" id="KW-1003">Cell membrane</keyword>
<dbReference type="InterPro" id="IPR000014">
    <property type="entry name" value="PAS"/>
</dbReference>
<dbReference type="GO" id="GO:0005524">
    <property type="term" value="F:ATP binding"/>
    <property type="evidence" value="ECO:0007669"/>
    <property type="project" value="UniProtKB-KW"/>
</dbReference>
<dbReference type="SUPFAM" id="SSF55874">
    <property type="entry name" value="ATPase domain of HSP90 chaperone/DNA topoisomerase II/histidine kinase"/>
    <property type="match status" value="1"/>
</dbReference>
<keyword evidence="11" id="KW-1133">Transmembrane helix</keyword>
<dbReference type="STRING" id="652103.Rpdx1_0130"/>
<dbReference type="InterPro" id="IPR001789">
    <property type="entry name" value="Sig_transdc_resp-reg_receiver"/>
</dbReference>
<dbReference type="CDD" id="cd00130">
    <property type="entry name" value="PAS"/>
    <property type="match status" value="2"/>
</dbReference>
<dbReference type="InterPro" id="IPR005467">
    <property type="entry name" value="His_kinase_dom"/>
</dbReference>
<evidence type="ECO:0000256" key="6">
    <source>
        <dbReference type="ARBA" id="ARBA00022679"/>
    </source>
</evidence>
<proteinExistence type="predicted"/>
<keyword evidence="7" id="KW-0812">Transmembrane</keyword>
<feature type="domain" description="Response regulatory" evidence="15">
    <location>
        <begin position="926"/>
        <end position="1042"/>
    </location>
</feature>
<keyword evidence="5 13" id="KW-0597">Phosphoprotein</keyword>
<evidence type="ECO:0000256" key="5">
    <source>
        <dbReference type="ARBA" id="ARBA00022553"/>
    </source>
</evidence>
<dbReference type="Proteomes" id="UP000001402">
    <property type="component" value="Chromosome"/>
</dbReference>
<dbReference type="InterPro" id="IPR003594">
    <property type="entry name" value="HATPase_dom"/>
</dbReference>
<comment type="subcellular location">
    <subcellularLocation>
        <location evidence="2">Cell membrane</location>
        <topology evidence="2">Multi-pass membrane protein</topology>
    </subcellularLocation>
</comment>
<dbReference type="SUPFAM" id="SSF158472">
    <property type="entry name" value="HAMP domain-like"/>
    <property type="match status" value="1"/>
</dbReference>
<dbReference type="SUPFAM" id="SSF52172">
    <property type="entry name" value="CheY-like"/>
    <property type="match status" value="1"/>
</dbReference>
<sequence>MKLSTRLTLAMVALVLVTTAVLGFLNYQNVVDLVVPRALMRLHTHAQLNALLIETSLRSTHADAVGAQSSASLRDLLTARRDSLRTTGQEPPDWRKRIEDRFVGEMIAKPNCAILRVISPDDGGRELVRVDRLGPGGGIRAVPPDELTRRGDRAYFKEGMALPPNRASMSRVELNKTATGLETPHVPTVRTMAPIDAADGTRLGLLVVNTDLRALLNRIRESADGSNIIYVVNSDGDYLLHPDRSREFGLDLGRRSRIQDDFPGLAERLVAGAEPALVTDRNGERFGAGWDWAQLPQGPRIAVVELRPYSSLTSVKTAVRNSTIVGGTVAVLVAMLMAIPLARSLTRPLVRITNSIEAFASNGVPVEVKSGGGHEIDVLAAAFTRMASESQRKAAALAREVEERSRIADVLQNTIDNMVDPVLVADARGMVILTNPAAREIFGQLSGVGVLNTTRSFDRFDADGNPMPQDQSPLLRAYRGETIVNFEFSVRPNGSGLSSHLIANGRPLRSETGEIQGAVMVYHDITKTKKAEDALRRSQQMARAIIDTALDAFVQLDVQGRITDWSPHAEALLGWSRAEALGKDLGELVLAPDRSSEIKTGYRRFIDAIEHDMGVIHGHRIEVEALRRDGSMISLEVSMAALPVEGRFVVNAFMRDLTEKIAFEEQLRQSQKMESIGQLTGGIAHDFNNMLTVITGTIDIISDGVADQPHLAAIAKLISEAADRGSELTRLLLAFARKQPLRPDETDVNALLAGLQSLLRPTLGEPIEVETMLAPDTWPIYVDRGQLESALVNLAVNARDAMPKGGKLTIESCNVVVDSDLGKRLGDLAPDDYVMIAIADTGSGIPESIRSKVFDPFFTTKEVGKGTGLGLSMVYGFIKQSGGHITLDSEEGQGTTFRLYLPRARAESDIEAEPAIEQSAVGGTETILVVEDDAMVRSYVNAQLKSLGYTTLSVGNATAALSIGESDTVFDLLFTDVVMPGPMNGVQLAAEMAKLRPGLKVLYTSGYSENALIHNDRIDSDVLLLSKPYRRSDLARMIRRALANHEAEPSRPSPVAAEPAIAGKVVSARSV</sequence>
<dbReference type="NCBIfam" id="TIGR00229">
    <property type="entry name" value="sensory_box"/>
    <property type="match status" value="2"/>
</dbReference>
<evidence type="ECO:0000259" key="18">
    <source>
        <dbReference type="PROSITE" id="PS50885"/>
    </source>
</evidence>
<dbReference type="Gene3D" id="3.40.50.2300">
    <property type="match status" value="1"/>
</dbReference>
<evidence type="ECO:0000256" key="9">
    <source>
        <dbReference type="ARBA" id="ARBA00022777"/>
    </source>
</evidence>
<protein>
    <recommendedName>
        <fullName evidence="3">histidine kinase</fullName>
        <ecNumber evidence="3">2.7.13.3</ecNumber>
    </recommendedName>
</protein>
<dbReference type="PROSITE" id="PS50112">
    <property type="entry name" value="PAS"/>
    <property type="match status" value="2"/>
</dbReference>
<dbReference type="InterPro" id="IPR035965">
    <property type="entry name" value="PAS-like_dom_sf"/>
</dbReference>
<evidence type="ECO:0000256" key="2">
    <source>
        <dbReference type="ARBA" id="ARBA00004651"/>
    </source>
</evidence>
<dbReference type="PROSITE" id="PS50110">
    <property type="entry name" value="RESPONSE_REGULATORY"/>
    <property type="match status" value="1"/>
</dbReference>
<dbReference type="Pfam" id="PF00989">
    <property type="entry name" value="PAS"/>
    <property type="match status" value="1"/>
</dbReference>
<dbReference type="SUPFAM" id="SSF55785">
    <property type="entry name" value="PYP-like sensor domain (PAS domain)"/>
    <property type="match status" value="2"/>
</dbReference>
<dbReference type="Pfam" id="PF00072">
    <property type="entry name" value="Response_reg"/>
    <property type="match status" value="1"/>
</dbReference>
<dbReference type="eggNOG" id="COG0784">
    <property type="taxonomic scope" value="Bacteria"/>
</dbReference>
<dbReference type="GO" id="GO:0000155">
    <property type="term" value="F:phosphorelay sensor kinase activity"/>
    <property type="evidence" value="ECO:0007669"/>
    <property type="project" value="InterPro"/>
</dbReference>
<evidence type="ECO:0000259" key="15">
    <source>
        <dbReference type="PROSITE" id="PS50110"/>
    </source>
</evidence>
<evidence type="ECO:0000259" key="16">
    <source>
        <dbReference type="PROSITE" id="PS50112"/>
    </source>
</evidence>
<dbReference type="KEGG" id="rpx:Rpdx1_0130"/>
<dbReference type="PANTHER" id="PTHR43065:SF49">
    <property type="entry name" value="HISTIDINE KINASE"/>
    <property type="match status" value="1"/>
</dbReference>
<dbReference type="Pfam" id="PF08448">
    <property type="entry name" value="PAS_4"/>
    <property type="match status" value="1"/>
</dbReference>
<dbReference type="EMBL" id="CP002418">
    <property type="protein sequence ID" value="ADU41774.1"/>
    <property type="molecule type" value="Genomic_DNA"/>
</dbReference>
<dbReference type="GO" id="GO:0006355">
    <property type="term" value="P:regulation of DNA-templated transcription"/>
    <property type="evidence" value="ECO:0007669"/>
    <property type="project" value="InterPro"/>
</dbReference>
<dbReference type="InterPro" id="IPR036890">
    <property type="entry name" value="HATPase_C_sf"/>
</dbReference>